<feature type="region of interest" description="Disordered" evidence="1">
    <location>
        <begin position="28"/>
        <end position="50"/>
    </location>
</feature>
<sequence length="50" mass="5587">MEMMIGVVVMVLLVVVLGPGLWSSSLSLRKEADARRKREDESTKQGEEKP</sequence>
<dbReference type="EMBL" id="JAQNDM010000002">
    <property type="protein sequence ID" value="MDC0713960.1"/>
    <property type="molecule type" value="Genomic_DNA"/>
</dbReference>
<evidence type="ECO:0000256" key="1">
    <source>
        <dbReference type="SAM" id="MobiDB-lite"/>
    </source>
</evidence>
<comment type="caution">
    <text evidence="2">The sequence shown here is derived from an EMBL/GenBank/DDBJ whole genome shotgun (WGS) entry which is preliminary data.</text>
</comment>
<evidence type="ECO:0000313" key="2">
    <source>
        <dbReference type="EMBL" id="MDC0713960.1"/>
    </source>
</evidence>
<proteinExistence type="predicted"/>
<name>A0ABT5DLE7_9BACT</name>
<keyword evidence="3" id="KW-1185">Reference proteome</keyword>
<gene>
    <name evidence="2" type="ORF">POL68_36175</name>
</gene>
<accession>A0ABT5DLE7</accession>
<organism evidence="2 3">
    <name type="scientific">Stigmatella ashevillensis</name>
    <dbReference type="NCBI Taxonomy" id="2995309"/>
    <lineage>
        <taxon>Bacteria</taxon>
        <taxon>Pseudomonadati</taxon>
        <taxon>Myxococcota</taxon>
        <taxon>Myxococcia</taxon>
        <taxon>Myxococcales</taxon>
        <taxon>Cystobacterineae</taxon>
        <taxon>Archangiaceae</taxon>
        <taxon>Stigmatella</taxon>
    </lineage>
</organism>
<evidence type="ECO:0000313" key="3">
    <source>
        <dbReference type="Proteomes" id="UP001221838"/>
    </source>
</evidence>
<dbReference type="Proteomes" id="UP001221838">
    <property type="component" value="Unassembled WGS sequence"/>
</dbReference>
<reference evidence="2 3" key="1">
    <citation type="submission" date="2022-11" db="EMBL/GenBank/DDBJ databases">
        <title>Minimal conservation of predation-associated metabolite biosynthetic gene clusters underscores biosynthetic potential of Myxococcota including descriptions for ten novel species: Archangium lansinium sp. nov., Myxococcus landrumus sp. nov., Nannocystis bai.</title>
        <authorList>
            <person name="Ahearne A."/>
            <person name="Stevens C."/>
            <person name="Dowd S."/>
        </authorList>
    </citation>
    <scope>NUCLEOTIDE SEQUENCE [LARGE SCALE GENOMIC DNA]</scope>
    <source>
        <strain evidence="2 3">NCWAL01</strain>
    </source>
</reference>
<dbReference type="RefSeq" id="WP_272144441.1">
    <property type="nucleotide sequence ID" value="NZ_JAQNDM010000002.1"/>
</dbReference>
<protein>
    <submittedName>
        <fullName evidence="2">Uncharacterized protein</fullName>
    </submittedName>
</protein>